<dbReference type="PROSITE" id="PS50893">
    <property type="entry name" value="ABC_TRANSPORTER_2"/>
    <property type="match status" value="1"/>
</dbReference>
<sequence length="281" mass="29920">MRLDGVGRRYGLRGDWVLREVDLSLPERSLVRFEGGNGSGKSTLLRMLAGVETPTEGQITGRPSCGYVPERFPATMPLTTRGYLTHLGRVHGLSRTVAVRRAGEWLERFGAAGHSDTPLSELSKGTSQKVAVTQALMARPGLLVLDEAWTGLDHDARTVLDHAVAERVAEGATVVFVDHDPGRLAGASDAAYRVEGGRLRPVAEKDGPRRRGGAAGGGKRVRVVAEGPPGQPPPALPASVIAEQLPGGTIVLTAPVAYSDVLLGSLLEQNWYIRSVREESA</sequence>
<accession>A0ABQ2MMA3</accession>
<evidence type="ECO:0000256" key="3">
    <source>
        <dbReference type="ARBA" id="ARBA00022840"/>
    </source>
</evidence>
<evidence type="ECO:0000313" key="7">
    <source>
        <dbReference type="Proteomes" id="UP000631535"/>
    </source>
</evidence>
<evidence type="ECO:0000256" key="1">
    <source>
        <dbReference type="ARBA" id="ARBA00022448"/>
    </source>
</evidence>
<dbReference type="PANTHER" id="PTHR42939">
    <property type="entry name" value="ABC TRANSPORTER ATP-BINDING PROTEIN ALBC-RELATED"/>
    <property type="match status" value="1"/>
</dbReference>
<dbReference type="Gene3D" id="3.40.50.300">
    <property type="entry name" value="P-loop containing nucleotide triphosphate hydrolases"/>
    <property type="match status" value="1"/>
</dbReference>
<dbReference type="GO" id="GO:0005524">
    <property type="term" value="F:ATP binding"/>
    <property type="evidence" value="ECO:0007669"/>
    <property type="project" value="UniProtKB-KW"/>
</dbReference>
<evidence type="ECO:0000313" key="6">
    <source>
        <dbReference type="EMBL" id="GGO54466.1"/>
    </source>
</evidence>
<gene>
    <name evidence="6" type="ORF">GCM10012287_43470</name>
</gene>
<comment type="caution">
    <text evidence="6">The sequence shown here is derived from an EMBL/GenBank/DDBJ whole genome shotgun (WGS) entry which is preliminary data.</text>
</comment>
<keyword evidence="7" id="KW-1185">Reference proteome</keyword>
<dbReference type="InterPro" id="IPR003593">
    <property type="entry name" value="AAA+_ATPase"/>
</dbReference>
<name>A0ABQ2MMA3_9ACTN</name>
<dbReference type="Pfam" id="PF00005">
    <property type="entry name" value="ABC_tran"/>
    <property type="match status" value="1"/>
</dbReference>
<evidence type="ECO:0000256" key="2">
    <source>
        <dbReference type="ARBA" id="ARBA00022741"/>
    </source>
</evidence>
<dbReference type="Proteomes" id="UP000631535">
    <property type="component" value="Unassembled WGS sequence"/>
</dbReference>
<keyword evidence="3 6" id="KW-0067">ATP-binding</keyword>
<dbReference type="InterPro" id="IPR051782">
    <property type="entry name" value="ABC_Transporter_VariousFunc"/>
</dbReference>
<dbReference type="SMART" id="SM00382">
    <property type="entry name" value="AAA"/>
    <property type="match status" value="1"/>
</dbReference>
<dbReference type="InterPro" id="IPR003439">
    <property type="entry name" value="ABC_transporter-like_ATP-bd"/>
</dbReference>
<feature type="region of interest" description="Disordered" evidence="4">
    <location>
        <begin position="203"/>
        <end position="235"/>
    </location>
</feature>
<dbReference type="InterPro" id="IPR027417">
    <property type="entry name" value="P-loop_NTPase"/>
</dbReference>
<dbReference type="PANTHER" id="PTHR42939:SF1">
    <property type="entry name" value="ABC TRANSPORTER ATP-BINDING PROTEIN ALBC-RELATED"/>
    <property type="match status" value="1"/>
</dbReference>
<proteinExistence type="predicted"/>
<dbReference type="SUPFAM" id="SSF52540">
    <property type="entry name" value="P-loop containing nucleoside triphosphate hydrolases"/>
    <property type="match status" value="1"/>
</dbReference>
<feature type="domain" description="ABC transporter" evidence="5">
    <location>
        <begin position="1"/>
        <end position="221"/>
    </location>
</feature>
<keyword evidence="2" id="KW-0547">Nucleotide-binding</keyword>
<evidence type="ECO:0000259" key="5">
    <source>
        <dbReference type="PROSITE" id="PS50893"/>
    </source>
</evidence>
<keyword evidence="1" id="KW-0813">Transport</keyword>
<reference evidence="7" key="1">
    <citation type="journal article" date="2019" name="Int. J. Syst. Evol. Microbiol.">
        <title>The Global Catalogue of Microorganisms (GCM) 10K type strain sequencing project: providing services to taxonomists for standard genome sequencing and annotation.</title>
        <authorList>
            <consortium name="The Broad Institute Genomics Platform"/>
            <consortium name="The Broad Institute Genome Sequencing Center for Infectious Disease"/>
            <person name="Wu L."/>
            <person name="Ma J."/>
        </authorList>
    </citation>
    <scope>NUCLEOTIDE SEQUENCE [LARGE SCALE GENOMIC DNA]</scope>
    <source>
        <strain evidence="7">CGMCC 4.7178</strain>
    </source>
</reference>
<dbReference type="EMBL" id="BMMP01000015">
    <property type="protein sequence ID" value="GGO54466.1"/>
    <property type="molecule type" value="Genomic_DNA"/>
</dbReference>
<evidence type="ECO:0000256" key="4">
    <source>
        <dbReference type="SAM" id="MobiDB-lite"/>
    </source>
</evidence>
<dbReference type="RefSeq" id="WP_189038888.1">
    <property type="nucleotide sequence ID" value="NZ_BMMP01000015.1"/>
</dbReference>
<organism evidence="6 7">
    <name type="scientific">Streptomyces daqingensis</name>
    <dbReference type="NCBI Taxonomy" id="1472640"/>
    <lineage>
        <taxon>Bacteria</taxon>
        <taxon>Bacillati</taxon>
        <taxon>Actinomycetota</taxon>
        <taxon>Actinomycetes</taxon>
        <taxon>Kitasatosporales</taxon>
        <taxon>Streptomycetaceae</taxon>
        <taxon>Streptomyces</taxon>
    </lineage>
</organism>
<protein>
    <submittedName>
        <fullName evidence="6">ABC transporter ATP-binding protein</fullName>
    </submittedName>
</protein>